<dbReference type="Proteomes" id="UP001172083">
    <property type="component" value="Unassembled WGS sequence"/>
</dbReference>
<evidence type="ECO:0000313" key="5">
    <source>
        <dbReference type="EMBL" id="MDN5210889.1"/>
    </source>
</evidence>
<evidence type="ECO:0000256" key="2">
    <source>
        <dbReference type="SAM" id="Phobius"/>
    </source>
</evidence>
<dbReference type="InterPro" id="IPR029016">
    <property type="entry name" value="GAF-like_dom_sf"/>
</dbReference>
<evidence type="ECO:0000259" key="3">
    <source>
        <dbReference type="PROSITE" id="PS50112"/>
    </source>
</evidence>
<dbReference type="Pfam" id="PF13185">
    <property type="entry name" value="GAF_2"/>
    <property type="match status" value="1"/>
</dbReference>
<evidence type="ECO:0000259" key="4">
    <source>
        <dbReference type="PROSITE" id="PS50885"/>
    </source>
</evidence>
<evidence type="ECO:0000256" key="1">
    <source>
        <dbReference type="SAM" id="Coils"/>
    </source>
</evidence>
<dbReference type="InterPro" id="IPR013767">
    <property type="entry name" value="PAS_fold"/>
</dbReference>
<keyword evidence="2" id="KW-1133">Transmembrane helix</keyword>
<dbReference type="Gene3D" id="3.30.450.40">
    <property type="match status" value="1"/>
</dbReference>
<feature type="coiled-coil region" evidence="1">
    <location>
        <begin position="572"/>
        <end position="620"/>
    </location>
</feature>
<dbReference type="RefSeq" id="WP_346756229.1">
    <property type="nucleotide sequence ID" value="NZ_JAUJEB010000001.1"/>
</dbReference>
<keyword evidence="2" id="KW-0812">Transmembrane</keyword>
<proteinExistence type="predicted"/>
<protein>
    <submittedName>
        <fullName evidence="5">GAF domain-containing protein</fullName>
    </submittedName>
</protein>
<dbReference type="PROSITE" id="PS50885">
    <property type="entry name" value="HAMP"/>
    <property type="match status" value="1"/>
</dbReference>
<feature type="domain" description="HAMP" evidence="4">
    <location>
        <begin position="306"/>
        <end position="358"/>
    </location>
</feature>
<dbReference type="InterPro" id="IPR003018">
    <property type="entry name" value="GAF"/>
</dbReference>
<name>A0ABT8KZG9_9BACT</name>
<accession>A0ABT8KZG9</accession>
<keyword evidence="6" id="KW-1185">Reference proteome</keyword>
<dbReference type="Pfam" id="PF00989">
    <property type="entry name" value="PAS"/>
    <property type="match status" value="1"/>
</dbReference>
<feature type="domain" description="PAS" evidence="3">
    <location>
        <begin position="613"/>
        <end position="664"/>
    </location>
</feature>
<keyword evidence="1" id="KW-0175">Coiled coil</keyword>
<dbReference type="InterPro" id="IPR003660">
    <property type="entry name" value="HAMP_dom"/>
</dbReference>
<dbReference type="InterPro" id="IPR000014">
    <property type="entry name" value="PAS"/>
</dbReference>
<reference evidence="5" key="1">
    <citation type="submission" date="2023-06" db="EMBL/GenBank/DDBJ databases">
        <title>Genomic of Agaribacillus aureum.</title>
        <authorList>
            <person name="Wang G."/>
        </authorList>
    </citation>
    <scope>NUCLEOTIDE SEQUENCE</scope>
    <source>
        <strain evidence="5">BMA12</strain>
    </source>
</reference>
<dbReference type="SMART" id="SM00091">
    <property type="entry name" value="PAS"/>
    <property type="match status" value="1"/>
</dbReference>
<dbReference type="CDD" id="cd00130">
    <property type="entry name" value="PAS"/>
    <property type="match status" value="1"/>
</dbReference>
<comment type="caution">
    <text evidence="5">The sequence shown here is derived from an EMBL/GenBank/DDBJ whole genome shotgun (WGS) entry which is preliminary data.</text>
</comment>
<dbReference type="SUPFAM" id="SSF55785">
    <property type="entry name" value="PYP-like sensor domain (PAS domain)"/>
    <property type="match status" value="1"/>
</dbReference>
<evidence type="ECO:0000313" key="6">
    <source>
        <dbReference type="Proteomes" id="UP001172083"/>
    </source>
</evidence>
<keyword evidence="2" id="KW-0472">Membrane</keyword>
<dbReference type="PROSITE" id="PS50112">
    <property type="entry name" value="PAS"/>
    <property type="match status" value="1"/>
</dbReference>
<feature type="transmembrane region" description="Helical" evidence="2">
    <location>
        <begin position="282"/>
        <end position="304"/>
    </location>
</feature>
<dbReference type="SMART" id="SM00065">
    <property type="entry name" value="GAF"/>
    <property type="match status" value="1"/>
</dbReference>
<dbReference type="Gene3D" id="6.10.340.10">
    <property type="match status" value="1"/>
</dbReference>
<dbReference type="EMBL" id="JAUJEB010000001">
    <property type="protein sequence ID" value="MDN5210889.1"/>
    <property type="molecule type" value="Genomic_DNA"/>
</dbReference>
<dbReference type="InterPro" id="IPR035965">
    <property type="entry name" value="PAS-like_dom_sf"/>
</dbReference>
<dbReference type="Gene3D" id="3.30.450.20">
    <property type="entry name" value="PAS domain"/>
    <property type="match status" value="1"/>
</dbReference>
<sequence>MKYRKSVKVNLLSVFGAILVLSLLLPVWGLYNVNKIMNYQSARETFYHINNLVSQLGRTEKGFLIEESKHPEFMQTGESKYLTESVEIADRIRNKMKDLGEHKTTFDLNIEKHLNEITRSLIQYSQKLNQLAVNIRSRRFYNLPTEEGPIAASLDMDQSGLPYNRSLMLLLRIYKRDFLLTRDPSYQSKFENTIQDFKSTLMRSDVGSLSGISVTERDELLKWVDNYQHGFNQIVKTEQEIGLNEKEGAQGELREAALQLNHQLEAVNNDLSRAQDEINYTVLFQGILIFIFSLTTGALLGVIFSSRLSNRISLIKDSIVKLSEGNFPEKKSMTGQDELIDIQQAINDLTERIKSAADFAKKIGDGELDTSSSKNLNQGVLEEALLTMHKKLQDSMQEDEKRNWVVNGLAKFSEILGNDLKDLTSLSQTIIRNLVKYLGINQGGLFIVKDNQENETYLELMACYAWEREKYTKKKILIGEGLTGQCWQEKKEIYLTDLPDNYIKITSGLGQTNPGSILIVPLKVQEEVFGVIELASLNEFPDYQREFILKLAENIATTLSSVKVNSKTLLLLEQFQTQAEVMRTQEEEMRQNTEELKATQENLSKKLKEIEAEKQKNTAILEGSVDGVISFDMRGIIDFVNHAGEEILCLDRSDIIGRNIGEFMPVELNINGHGKAFYAGSNGSKEIEVRTEMAFKNRFDEEVEVLGTLSLAKVEDNTYYTLFLQNITVDLF</sequence>
<gene>
    <name evidence="5" type="ORF">QQ020_02480</name>
</gene>
<dbReference type="SUPFAM" id="SSF55781">
    <property type="entry name" value="GAF domain-like"/>
    <property type="match status" value="1"/>
</dbReference>
<dbReference type="NCBIfam" id="TIGR00229">
    <property type="entry name" value="sensory_box"/>
    <property type="match status" value="1"/>
</dbReference>
<organism evidence="5 6">
    <name type="scientific">Agaribacillus aureus</name>
    <dbReference type="NCBI Taxonomy" id="3051825"/>
    <lineage>
        <taxon>Bacteria</taxon>
        <taxon>Pseudomonadati</taxon>
        <taxon>Bacteroidota</taxon>
        <taxon>Cytophagia</taxon>
        <taxon>Cytophagales</taxon>
        <taxon>Splendidivirgaceae</taxon>
        <taxon>Agaribacillus</taxon>
    </lineage>
</organism>